<feature type="non-terminal residue" evidence="2">
    <location>
        <position position="1"/>
    </location>
</feature>
<protein>
    <recommendedName>
        <fullName evidence="1">VWFC domain-containing protein</fullName>
    </recommendedName>
</protein>
<organism evidence="2 3">
    <name type="scientific">Xenoophorus captivus</name>
    <dbReference type="NCBI Taxonomy" id="1517983"/>
    <lineage>
        <taxon>Eukaryota</taxon>
        <taxon>Metazoa</taxon>
        <taxon>Chordata</taxon>
        <taxon>Craniata</taxon>
        <taxon>Vertebrata</taxon>
        <taxon>Euteleostomi</taxon>
        <taxon>Actinopterygii</taxon>
        <taxon>Neopterygii</taxon>
        <taxon>Teleostei</taxon>
        <taxon>Neoteleostei</taxon>
        <taxon>Acanthomorphata</taxon>
        <taxon>Ovalentaria</taxon>
        <taxon>Atherinomorphae</taxon>
        <taxon>Cyprinodontiformes</taxon>
        <taxon>Goodeidae</taxon>
        <taxon>Xenoophorus</taxon>
    </lineage>
</organism>
<evidence type="ECO:0000313" key="3">
    <source>
        <dbReference type="Proteomes" id="UP001434883"/>
    </source>
</evidence>
<dbReference type="SUPFAM" id="SSF57603">
    <property type="entry name" value="FnI-like domain"/>
    <property type="match status" value="1"/>
</dbReference>
<accession>A0ABV0RI05</accession>
<dbReference type="EMBL" id="JAHRIN010045675">
    <property type="protein sequence ID" value="MEQ2207725.1"/>
    <property type="molecule type" value="Genomic_DNA"/>
</dbReference>
<dbReference type="PROSITE" id="PS50184">
    <property type="entry name" value="VWFC_2"/>
    <property type="match status" value="1"/>
</dbReference>
<dbReference type="Proteomes" id="UP001434883">
    <property type="component" value="Unassembled WGS sequence"/>
</dbReference>
<dbReference type="PROSITE" id="PS01208">
    <property type="entry name" value="VWFC_1"/>
    <property type="match status" value="1"/>
</dbReference>
<name>A0ABV0RI05_9TELE</name>
<proteinExistence type="predicted"/>
<feature type="domain" description="VWFC" evidence="1">
    <location>
        <begin position="1"/>
        <end position="48"/>
    </location>
</feature>
<gene>
    <name evidence="2" type="ORF">XENOCAPTIV_017577</name>
</gene>
<dbReference type="InterPro" id="IPR001007">
    <property type="entry name" value="VWF_dom"/>
</dbReference>
<evidence type="ECO:0000259" key="1">
    <source>
        <dbReference type="PROSITE" id="PS50184"/>
    </source>
</evidence>
<dbReference type="Gene3D" id="6.20.200.20">
    <property type="match status" value="1"/>
</dbReference>
<sequence length="98" mass="11079">NRAHWADGSCRECECNNAQVTCYLHSCPSCPPGTLAVRKEGQCCPECQHGTVLSCKDASCNVCVWVWTRIRNLFLFHFKLVSFFHFGNTLTPHTLTED</sequence>
<reference evidence="2 3" key="1">
    <citation type="submission" date="2021-06" db="EMBL/GenBank/DDBJ databases">
        <authorList>
            <person name="Palmer J.M."/>
        </authorList>
    </citation>
    <scope>NUCLEOTIDE SEQUENCE [LARGE SCALE GENOMIC DNA]</scope>
    <source>
        <strain evidence="2 3">XC_2019</strain>
        <tissue evidence="2">Muscle</tissue>
    </source>
</reference>
<evidence type="ECO:0000313" key="2">
    <source>
        <dbReference type="EMBL" id="MEQ2207725.1"/>
    </source>
</evidence>
<keyword evidence="3" id="KW-1185">Reference proteome</keyword>
<comment type="caution">
    <text evidence="2">The sequence shown here is derived from an EMBL/GenBank/DDBJ whole genome shotgun (WGS) entry which is preliminary data.</text>
</comment>